<reference evidence="2 3" key="1">
    <citation type="submission" date="2013-11" db="EMBL/GenBank/DDBJ databases">
        <title>The Genome Sequence of Phytophthora parasitica P1976.</title>
        <authorList>
            <consortium name="The Broad Institute Genomics Platform"/>
            <person name="Russ C."/>
            <person name="Tyler B."/>
            <person name="Panabieres F."/>
            <person name="Shan W."/>
            <person name="Tripathy S."/>
            <person name="Grunwald N."/>
            <person name="Machado M."/>
            <person name="Johnson C.S."/>
            <person name="Walker B."/>
            <person name="Young S."/>
            <person name="Zeng Q."/>
            <person name="Gargeya S."/>
            <person name="Fitzgerald M."/>
            <person name="Haas B."/>
            <person name="Abouelleil A."/>
            <person name="Allen A.W."/>
            <person name="Alvarado L."/>
            <person name="Arachchi H.M."/>
            <person name="Berlin A.M."/>
            <person name="Chapman S.B."/>
            <person name="Gainer-Dewar J."/>
            <person name="Goldberg J."/>
            <person name="Griggs A."/>
            <person name="Gujja S."/>
            <person name="Hansen M."/>
            <person name="Howarth C."/>
            <person name="Imamovic A."/>
            <person name="Ireland A."/>
            <person name="Larimer J."/>
            <person name="McCowan C."/>
            <person name="Murphy C."/>
            <person name="Pearson M."/>
            <person name="Poon T.W."/>
            <person name="Priest M."/>
            <person name="Roberts A."/>
            <person name="Saif S."/>
            <person name="Shea T."/>
            <person name="Sisk P."/>
            <person name="Sykes S."/>
            <person name="Wortman J."/>
            <person name="Nusbaum C."/>
            <person name="Birren B."/>
        </authorList>
    </citation>
    <scope>NUCLEOTIDE SEQUENCE [LARGE SCALE GENOMIC DNA]</scope>
    <source>
        <strain evidence="2 3">P1976</strain>
    </source>
</reference>
<proteinExistence type="predicted"/>
<comment type="caution">
    <text evidence="2">The sequence shown here is derived from an EMBL/GenBank/DDBJ whole genome shotgun (WGS) entry which is preliminary data.</text>
</comment>
<feature type="non-terminal residue" evidence="2">
    <location>
        <position position="1"/>
    </location>
</feature>
<evidence type="ECO:0000313" key="2">
    <source>
        <dbReference type="EMBL" id="ETO83084.1"/>
    </source>
</evidence>
<name>A0A081AW23_PHYNI</name>
<protein>
    <submittedName>
        <fullName evidence="2">Uncharacterized protein</fullName>
    </submittedName>
</protein>
<feature type="region of interest" description="Disordered" evidence="1">
    <location>
        <begin position="1"/>
        <end position="27"/>
    </location>
</feature>
<gene>
    <name evidence="2" type="ORF">F444_02839</name>
</gene>
<organism evidence="2 3">
    <name type="scientific">Phytophthora nicotianae P1976</name>
    <dbReference type="NCBI Taxonomy" id="1317066"/>
    <lineage>
        <taxon>Eukaryota</taxon>
        <taxon>Sar</taxon>
        <taxon>Stramenopiles</taxon>
        <taxon>Oomycota</taxon>
        <taxon>Peronosporomycetes</taxon>
        <taxon>Peronosporales</taxon>
        <taxon>Peronosporaceae</taxon>
        <taxon>Phytophthora</taxon>
    </lineage>
</organism>
<sequence length="65" mass="7216">VGSDDDVASAYSACEGEGNDIQADTTDNLNTARCDDAQSEYGAHDSGSRQQMAIYYRMWQRLDLY</sequence>
<accession>A0A081AW23</accession>
<evidence type="ECO:0000313" key="3">
    <source>
        <dbReference type="Proteomes" id="UP000028582"/>
    </source>
</evidence>
<dbReference type="AlphaFoldDB" id="A0A081AW23"/>
<dbReference type="EMBL" id="ANJA01000565">
    <property type="protein sequence ID" value="ETO83084.1"/>
    <property type="molecule type" value="Genomic_DNA"/>
</dbReference>
<evidence type="ECO:0000256" key="1">
    <source>
        <dbReference type="SAM" id="MobiDB-lite"/>
    </source>
</evidence>
<dbReference type="Proteomes" id="UP000028582">
    <property type="component" value="Unassembled WGS sequence"/>
</dbReference>